<accession>A0A6J7PUC7</accession>
<name>A0A6J7PUC7_9ZZZZ</name>
<protein>
    <submittedName>
        <fullName evidence="3">Unannotated protein</fullName>
    </submittedName>
</protein>
<proteinExistence type="predicted"/>
<feature type="region of interest" description="Disordered" evidence="1">
    <location>
        <begin position="1"/>
        <end position="44"/>
    </location>
</feature>
<sequence>MPHQPEKCEKIAGMSPRRNHPKKRGKAEPEREITTSQDSIEEHDDGIYVVRKLTGSSSTKPYRCPGCDQMIPTATPHTVAWLEYDVETRRHWHNACWAKKNHRGPRTERTRNAPRY</sequence>
<feature type="compositionally biased region" description="Basic and acidic residues" evidence="1">
    <location>
        <begin position="1"/>
        <end position="10"/>
    </location>
</feature>
<dbReference type="EMBL" id="CAFBNG010000019">
    <property type="protein sequence ID" value="CAB4933195.1"/>
    <property type="molecule type" value="Genomic_DNA"/>
</dbReference>
<dbReference type="EMBL" id="CAFBPB010000099">
    <property type="protein sequence ID" value="CAB5006863.1"/>
    <property type="molecule type" value="Genomic_DNA"/>
</dbReference>
<dbReference type="AlphaFoldDB" id="A0A6J7PUC7"/>
<gene>
    <name evidence="2" type="ORF">UFOPK3774_00186</name>
    <name evidence="3" type="ORF">UFOPK4049_00822</name>
</gene>
<organism evidence="3">
    <name type="scientific">freshwater metagenome</name>
    <dbReference type="NCBI Taxonomy" id="449393"/>
    <lineage>
        <taxon>unclassified sequences</taxon>
        <taxon>metagenomes</taxon>
        <taxon>ecological metagenomes</taxon>
    </lineage>
</organism>
<evidence type="ECO:0000313" key="3">
    <source>
        <dbReference type="EMBL" id="CAB5006863.1"/>
    </source>
</evidence>
<reference evidence="3" key="1">
    <citation type="submission" date="2020-05" db="EMBL/GenBank/DDBJ databases">
        <authorList>
            <person name="Chiriac C."/>
            <person name="Salcher M."/>
            <person name="Ghai R."/>
            <person name="Kavagutti S V."/>
        </authorList>
    </citation>
    <scope>NUCLEOTIDE SEQUENCE</scope>
</reference>
<evidence type="ECO:0000256" key="1">
    <source>
        <dbReference type="SAM" id="MobiDB-lite"/>
    </source>
</evidence>
<evidence type="ECO:0000313" key="2">
    <source>
        <dbReference type="EMBL" id="CAB4933195.1"/>
    </source>
</evidence>